<reference evidence="1 2" key="1">
    <citation type="submission" date="2017-09" db="EMBL/GenBank/DDBJ databases">
        <title>Phage vB_EcoM_PHB05 against multidrug-resistant shiga toxin-producing Escherichia.</title>
        <authorList>
            <person name="Chen Y."/>
            <person name="Song J."/>
            <person name="Wu B."/>
        </authorList>
    </citation>
    <scope>NUCLEOTIDE SEQUENCE [LARGE SCALE GENOMIC DNA]</scope>
    <source>
        <strain evidence="1">Wastewater</strain>
    </source>
</reference>
<dbReference type="EMBL" id="MF805809">
    <property type="protein sequence ID" value="ATI15761.1"/>
    <property type="molecule type" value="Genomic_DNA"/>
</dbReference>
<dbReference type="RefSeq" id="YP_009984387.1">
    <property type="nucleotide sequence ID" value="NC_052652.1"/>
</dbReference>
<dbReference type="KEGG" id="vg:62611731"/>
<sequence length="57" mass="6838">MSYYVVPYANKWRVRETCFLFSWWATFGDGCGNDTGKPVEYDTKEECEQWIKLTQRC</sequence>
<protein>
    <submittedName>
        <fullName evidence="1">Uncharacterized protein</fullName>
    </submittedName>
</protein>
<dbReference type="Proteomes" id="UP000230824">
    <property type="component" value="Segment"/>
</dbReference>
<organism evidence="1 2">
    <name type="scientific">Escherichia phage vB_EcoM_PHB05</name>
    <dbReference type="NCBI Taxonomy" id="2041347"/>
    <lineage>
        <taxon>Viruses</taxon>
        <taxon>Duplodnaviria</taxon>
        <taxon>Heunggongvirae</taxon>
        <taxon>Uroviricota</taxon>
        <taxon>Caudoviricetes</taxon>
        <taxon>Stephanstirmvirinae</taxon>
        <taxon>Justusliebigvirus</taxon>
        <taxon>Justusliebigvirus PHB05</taxon>
    </lineage>
</organism>
<accession>A0A291LA24</accession>
<evidence type="ECO:0000313" key="1">
    <source>
        <dbReference type="EMBL" id="ATI15761.1"/>
    </source>
</evidence>
<proteinExistence type="predicted"/>
<evidence type="ECO:0000313" key="2">
    <source>
        <dbReference type="Proteomes" id="UP000230824"/>
    </source>
</evidence>
<dbReference type="GeneID" id="62611731"/>
<keyword evidence="2" id="KW-1185">Reference proteome</keyword>
<name>A0A291LA24_9CAUD</name>